<reference evidence="6" key="2">
    <citation type="submission" date="2019-06" db="EMBL/GenBank/DDBJ databases">
        <title>Co-occurence of chitin degradation, pigmentation and bioactivity in marine Pseudoalteromonas.</title>
        <authorList>
            <person name="Sonnenschein E.C."/>
            <person name="Bech P.K."/>
        </authorList>
    </citation>
    <scope>NUCLEOTIDE SEQUENCE [LARGE SCALE GENOMIC DNA]</scope>
    <source>
        <strain evidence="6">S1189</strain>
    </source>
</reference>
<evidence type="ECO:0000313" key="5">
    <source>
        <dbReference type="EMBL" id="TMP75853.1"/>
    </source>
</evidence>
<dbReference type="GO" id="GO:0009086">
    <property type="term" value="P:methionine biosynthetic process"/>
    <property type="evidence" value="ECO:0007669"/>
    <property type="project" value="InterPro"/>
</dbReference>
<dbReference type="Pfam" id="PF01717">
    <property type="entry name" value="Meth_synt_2"/>
    <property type="match status" value="1"/>
</dbReference>
<reference evidence="5 6" key="1">
    <citation type="submission" date="2017-12" db="EMBL/GenBank/DDBJ databases">
        <authorList>
            <person name="Paulsen S."/>
            <person name="Gram L.K."/>
        </authorList>
    </citation>
    <scope>NUCLEOTIDE SEQUENCE [LARGE SCALE GENOMIC DNA]</scope>
    <source>
        <strain evidence="5 6">S1189</strain>
    </source>
</reference>
<comment type="caution">
    <text evidence="5">The sequence shown here is derived from an EMBL/GenBank/DDBJ whole genome shotgun (WGS) entry which is preliminary data.</text>
</comment>
<gene>
    <name evidence="5" type="ORF">CWB73_21740</name>
</gene>
<organism evidence="5 6">
    <name type="scientific">Pseudoalteromonas phenolica</name>
    <dbReference type="NCBI Taxonomy" id="161398"/>
    <lineage>
        <taxon>Bacteria</taxon>
        <taxon>Pseudomonadati</taxon>
        <taxon>Pseudomonadota</taxon>
        <taxon>Gammaproteobacteria</taxon>
        <taxon>Alteromonadales</taxon>
        <taxon>Pseudoalteromonadaceae</taxon>
        <taxon>Pseudoalteromonas</taxon>
    </lineage>
</organism>
<name>A0A5S3YKV3_9GAMM</name>
<dbReference type="SUPFAM" id="SSF51726">
    <property type="entry name" value="UROD/MetE-like"/>
    <property type="match status" value="1"/>
</dbReference>
<evidence type="ECO:0000256" key="2">
    <source>
        <dbReference type="ARBA" id="ARBA00022723"/>
    </source>
</evidence>
<evidence type="ECO:0000256" key="3">
    <source>
        <dbReference type="ARBA" id="ARBA00022833"/>
    </source>
</evidence>
<keyword evidence="5" id="KW-0808">Transferase</keyword>
<keyword evidence="5" id="KW-0489">Methyltransferase</keyword>
<dbReference type="Proteomes" id="UP000307362">
    <property type="component" value="Unassembled WGS sequence"/>
</dbReference>
<keyword evidence="3" id="KW-0862">Zinc</keyword>
<dbReference type="GO" id="GO:0003871">
    <property type="term" value="F:5-methyltetrahydropteroyltriglutamate-homocysteine S-methyltransferase activity"/>
    <property type="evidence" value="ECO:0007669"/>
    <property type="project" value="InterPro"/>
</dbReference>
<protein>
    <submittedName>
        <fullName evidence="5">5-methyltetrahydropteroyltriglutamate--homocysteine S-methyltransferase</fullName>
    </submittedName>
</protein>
<feature type="non-terminal residue" evidence="5">
    <location>
        <position position="113"/>
    </location>
</feature>
<dbReference type="PANTHER" id="PTHR30519">
    <property type="entry name" value="5-METHYLTETRAHYDROPTEROYLTRIGLUTAMATE--HOMOCYSTEINE METHYLTRANSFERASE"/>
    <property type="match status" value="1"/>
</dbReference>
<dbReference type="GO" id="GO:0008270">
    <property type="term" value="F:zinc ion binding"/>
    <property type="evidence" value="ECO:0007669"/>
    <property type="project" value="InterPro"/>
</dbReference>
<dbReference type="Gene3D" id="3.20.20.210">
    <property type="match status" value="1"/>
</dbReference>
<feature type="non-terminal residue" evidence="5">
    <location>
        <position position="1"/>
    </location>
</feature>
<dbReference type="InterPro" id="IPR002629">
    <property type="entry name" value="Met_Synth_C/arc"/>
</dbReference>
<dbReference type="GO" id="GO:0032259">
    <property type="term" value="P:methylation"/>
    <property type="evidence" value="ECO:0007669"/>
    <property type="project" value="UniProtKB-KW"/>
</dbReference>
<dbReference type="EMBL" id="PNCM01000349">
    <property type="protein sequence ID" value="TMP75853.1"/>
    <property type="molecule type" value="Genomic_DNA"/>
</dbReference>
<evidence type="ECO:0000259" key="4">
    <source>
        <dbReference type="Pfam" id="PF01717"/>
    </source>
</evidence>
<keyword evidence="2" id="KW-0479">Metal-binding</keyword>
<evidence type="ECO:0000313" key="6">
    <source>
        <dbReference type="Proteomes" id="UP000307362"/>
    </source>
</evidence>
<dbReference type="AlphaFoldDB" id="A0A5S3YKV3"/>
<sequence length="113" mass="12656">VEYSKPVKARLTSTRVNNNEVQQRVSALTAKDGQRNSEFVARIKKQAQSLNLPLLPTTTIGSFPQTQAIRKARRDYKAGTLSADAYHSQMEAEIRYAVEEQEALNLDVLVHGE</sequence>
<feature type="domain" description="Cobalamin-independent methionine synthase MetE C-terminal/archaeal" evidence="4">
    <location>
        <begin position="55"/>
        <end position="113"/>
    </location>
</feature>
<accession>A0A5S3YKV3</accession>
<comment type="cofactor">
    <cofactor evidence="1">
        <name>Zn(2+)</name>
        <dbReference type="ChEBI" id="CHEBI:29105"/>
    </cofactor>
</comment>
<evidence type="ECO:0000256" key="1">
    <source>
        <dbReference type="ARBA" id="ARBA00001947"/>
    </source>
</evidence>
<proteinExistence type="predicted"/>
<dbReference type="InterPro" id="IPR038071">
    <property type="entry name" value="UROD/MetE-like_sf"/>
</dbReference>